<dbReference type="OrthoDB" id="2113341at2759"/>
<evidence type="ECO:0000256" key="6">
    <source>
        <dbReference type="ARBA" id="ARBA00023002"/>
    </source>
</evidence>
<dbReference type="InterPro" id="IPR010255">
    <property type="entry name" value="Haem_peroxidase_sf"/>
</dbReference>
<comment type="similarity">
    <text evidence="9">Belongs to the peroxidase family.</text>
</comment>
<gene>
    <name evidence="11" type="ORF">HHK36_030659</name>
</gene>
<evidence type="ECO:0000256" key="5">
    <source>
        <dbReference type="ARBA" id="ARBA00022723"/>
    </source>
</evidence>
<evidence type="ECO:0000256" key="1">
    <source>
        <dbReference type="ARBA" id="ARBA00000189"/>
    </source>
</evidence>
<name>A0A834Y9Z2_TETSI</name>
<keyword evidence="8" id="KW-0106">Calcium</keyword>
<evidence type="ECO:0000256" key="4">
    <source>
        <dbReference type="ARBA" id="ARBA00022617"/>
    </source>
</evidence>
<dbReference type="PRINTS" id="PR00461">
    <property type="entry name" value="PLPEROXIDASE"/>
</dbReference>
<evidence type="ECO:0000256" key="9">
    <source>
        <dbReference type="RuleBase" id="RU004241"/>
    </source>
</evidence>
<dbReference type="GO" id="GO:0006979">
    <property type="term" value="P:response to oxidative stress"/>
    <property type="evidence" value="ECO:0007669"/>
    <property type="project" value="InterPro"/>
</dbReference>
<evidence type="ECO:0000256" key="7">
    <source>
        <dbReference type="ARBA" id="ARBA00023004"/>
    </source>
</evidence>
<proteinExistence type="inferred from homology"/>
<evidence type="ECO:0000256" key="3">
    <source>
        <dbReference type="ARBA" id="ARBA00022559"/>
    </source>
</evidence>
<sequence length="104" mass="11428">MLGLNVGLLGKSSRRVGLDTGSPNRFDASFFTNLKNGRGILESDKKLWTNASTRTFVQRFSGPMRSLPGLRFDDEFGRSMVKMSNIGVKTGAQGEIRRVCSAIN</sequence>
<evidence type="ECO:0000313" key="11">
    <source>
        <dbReference type="EMBL" id="KAF8377284.1"/>
    </source>
</evidence>
<comment type="cofactor">
    <cofactor evidence="8">
        <name>Ca(2+)</name>
        <dbReference type="ChEBI" id="CHEBI:29108"/>
    </cofactor>
    <text evidence="8">Binds 2 calcium ions per subunit.</text>
</comment>
<dbReference type="InterPro" id="IPR000823">
    <property type="entry name" value="Peroxidase_pln"/>
</dbReference>
<keyword evidence="3" id="KW-0575">Peroxidase</keyword>
<dbReference type="OMA" id="TNANSAM"/>
<dbReference type="PANTHER" id="PTHR31517">
    <property type="match status" value="1"/>
</dbReference>
<feature type="binding site" evidence="8">
    <location>
        <position position="19"/>
    </location>
    <ligand>
        <name>Ca(2+)</name>
        <dbReference type="ChEBI" id="CHEBI:29108"/>
        <label>2</label>
    </ligand>
</feature>
<comment type="catalytic activity">
    <reaction evidence="1">
        <text>2 a phenolic donor + H2O2 = 2 a phenolic radical donor + 2 H2O</text>
        <dbReference type="Rhea" id="RHEA:56136"/>
        <dbReference type="ChEBI" id="CHEBI:15377"/>
        <dbReference type="ChEBI" id="CHEBI:16240"/>
        <dbReference type="ChEBI" id="CHEBI:139520"/>
        <dbReference type="ChEBI" id="CHEBI:139521"/>
        <dbReference type="EC" id="1.11.1.7"/>
    </reaction>
</comment>
<dbReference type="Pfam" id="PF00141">
    <property type="entry name" value="peroxidase"/>
    <property type="match status" value="1"/>
</dbReference>
<dbReference type="GO" id="GO:0046872">
    <property type="term" value="F:metal ion binding"/>
    <property type="evidence" value="ECO:0007669"/>
    <property type="project" value="UniProtKB-KW"/>
</dbReference>
<feature type="binding site" evidence="8">
    <location>
        <position position="27"/>
    </location>
    <ligand>
        <name>Ca(2+)</name>
        <dbReference type="ChEBI" id="CHEBI:29108"/>
        <label>2</label>
    </ligand>
</feature>
<keyword evidence="4" id="KW-0349">Heme</keyword>
<dbReference type="PROSITE" id="PS50873">
    <property type="entry name" value="PEROXIDASE_4"/>
    <property type="match status" value="1"/>
</dbReference>
<comment type="cofactor">
    <cofactor evidence="2">
        <name>heme b</name>
        <dbReference type="ChEBI" id="CHEBI:60344"/>
    </cofactor>
</comment>
<organism evidence="11 12">
    <name type="scientific">Tetracentron sinense</name>
    <name type="common">Spur-leaf</name>
    <dbReference type="NCBI Taxonomy" id="13715"/>
    <lineage>
        <taxon>Eukaryota</taxon>
        <taxon>Viridiplantae</taxon>
        <taxon>Streptophyta</taxon>
        <taxon>Embryophyta</taxon>
        <taxon>Tracheophyta</taxon>
        <taxon>Spermatophyta</taxon>
        <taxon>Magnoliopsida</taxon>
        <taxon>Trochodendrales</taxon>
        <taxon>Trochodendraceae</taxon>
        <taxon>Tetracentron</taxon>
    </lineage>
</organism>
<dbReference type="Proteomes" id="UP000655225">
    <property type="component" value="Unassembled WGS sequence"/>
</dbReference>
<evidence type="ECO:0000259" key="10">
    <source>
        <dbReference type="PROSITE" id="PS50873"/>
    </source>
</evidence>
<dbReference type="GO" id="GO:0020037">
    <property type="term" value="F:heme binding"/>
    <property type="evidence" value="ECO:0007669"/>
    <property type="project" value="InterPro"/>
</dbReference>
<dbReference type="InterPro" id="IPR002016">
    <property type="entry name" value="Haem_peroxidase"/>
</dbReference>
<dbReference type="EMBL" id="JABCRI010000024">
    <property type="protein sequence ID" value="KAF8377284.1"/>
    <property type="molecule type" value="Genomic_DNA"/>
</dbReference>
<evidence type="ECO:0000256" key="8">
    <source>
        <dbReference type="PIRSR" id="PIRSR600823-3"/>
    </source>
</evidence>
<keyword evidence="5 8" id="KW-0479">Metal-binding</keyword>
<evidence type="ECO:0000256" key="2">
    <source>
        <dbReference type="ARBA" id="ARBA00001970"/>
    </source>
</evidence>
<accession>A0A834Y9Z2</accession>
<dbReference type="SUPFAM" id="SSF48113">
    <property type="entry name" value="Heme-dependent peroxidases"/>
    <property type="match status" value="1"/>
</dbReference>
<dbReference type="PANTHER" id="PTHR31517:SF48">
    <property type="entry name" value="PEROXIDASE 16-RELATED"/>
    <property type="match status" value="1"/>
</dbReference>
<dbReference type="GO" id="GO:0140825">
    <property type="term" value="F:lactoperoxidase activity"/>
    <property type="evidence" value="ECO:0007669"/>
    <property type="project" value="UniProtKB-EC"/>
</dbReference>
<feature type="domain" description="Plant heme peroxidase family profile" evidence="10">
    <location>
        <begin position="1"/>
        <end position="104"/>
    </location>
</feature>
<comment type="caution">
    <text evidence="11">The sequence shown here is derived from an EMBL/GenBank/DDBJ whole genome shotgun (WGS) entry which is preliminary data.</text>
</comment>
<keyword evidence="6" id="KW-0560">Oxidoreductase</keyword>
<dbReference type="Gene3D" id="1.10.420.10">
    <property type="entry name" value="Peroxidase, domain 2"/>
    <property type="match status" value="1"/>
</dbReference>
<keyword evidence="12" id="KW-1185">Reference proteome</keyword>
<evidence type="ECO:0000313" key="12">
    <source>
        <dbReference type="Proteomes" id="UP000655225"/>
    </source>
</evidence>
<protein>
    <recommendedName>
        <fullName evidence="10">Plant heme peroxidase family profile domain-containing protein</fullName>
    </recommendedName>
</protein>
<reference evidence="11 12" key="1">
    <citation type="submission" date="2020-04" db="EMBL/GenBank/DDBJ databases">
        <title>Plant Genome Project.</title>
        <authorList>
            <person name="Zhang R.-G."/>
        </authorList>
    </citation>
    <scope>NUCLEOTIDE SEQUENCE [LARGE SCALE GENOMIC DNA]</scope>
    <source>
        <strain evidence="11">YNK0</strain>
        <tissue evidence="11">Leaf</tissue>
    </source>
</reference>
<keyword evidence="7" id="KW-0408">Iron</keyword>
<dbReference type="AlphaFoldDB" id="A0A834Y9Z2"/>